<sequence>MAAPTGVTTAPARSPAPAVIAEADLRDLGVRAFQALGLPPQDAADVVDVLVLADLFGLSTHGLSRIESYGERLQVGGINAQAHIQVTRPAPALRMVDGDNGVGPLVGMHALRAAMQAASECGVGIAFARQSNHFGPISPYGLIAAEAGYASIIGSNATTTIAPWGGTDARVGNSPIGFAVPNPGGQHFLLDMAMSVVARAKIRNALKAGQAIPDTWATDAQGQATTDPKAALDGFLLPIGGHKGYGLALMVDLFAGLLSNAAYLTHVKSWVDAPDEPQNLGHFFLLIDTRRLGSTQWLAERMNDFAAILHDSPPADAQRPVIQPGEIELAKLARQRQHGIDIAPDVLALLRRHAGQPHG</sequence>
<accession>A0A6S7A059</accession>
<dbReference type="Gene3D" id="1.10.1530.10">
    <property type="match status" value="1"/>
</dbReference>
<dbReference type="AlphaFoldDB" id="A0A6S7A059"/>
<dbReference type="EC" id="1.1.1.-" evidence="3"/>
<dbReference type="InterPro" id="IPR036111">
    <property type="entry name" value="Mal/L-sulfo/L-lacto_DH-like_sf"/>
</dbReference>
<dbReference type="SUPFAM" id="SSF89733">
    <property type="entry name" value="L-sulfolactate dehydrogenase-like"/>
    <property type="match status" value="1"/>
</dbReference>
<dbReference type="InterPro" id="IPR043143">
    <property type="entry name" value="Mal/L-sulf/L-lact_DH-like_NADP"/>
</dbReference>
<evidence type="ECO:0000256" key="2">
    <source>
        <dbReference type="ARBA" id="ARBA00023002"/>
    </source>
</evidence>
<evidence type="ECO:0000256" key="1">
    <source>
        <dbReference type="ARBA" id="ARBA00006056"/>
    </source>
</evidence>
<name>A0A6S7A059_9BURK</name>
<protein>
    <submittedName>
        <fullName evidence="3">Putative oxidoreductase YjmC</fullName>
        <ecNumber evidence="3">1.1.1.-</ecNumber>
    </submittedName>
</protein>
<organism evidence="3 4">
    <name type="scientific">Achromobacter deleyi</name>
    <dbReference type="NCBI Taxonomy" id="1353891"/>
    <lineage>
        <taxon>Bacteria</taxon>
        <taxon>Pseudomonadati</taxon>
        <taxon>Pseudomonadota</taxon>
        <taxon>Betaproteobacteria</taxon>
        <taxon>Burkholderiales</taxon>
        <taxon>Alcaligenaceae</taxon>
        <taxon>Achromobacter</taxon>
    </lineage>
</organism>
<dbReference type="InterPro" id="IPR043144">
    <property type="entry name" value="Mal/L-sulf/L-lact_DH-like_ah"/>
</dbReference>
<reference evidence="3 4" key="1">
    <citation type="submission" date="2020-04" db="EMBL/GenBank/DDBJ databases">
        <authorList>
            <person name="De Canck E."/>
        </authorList>
    </citation>
    <scope>NUCLEOTIDE SEQUENCE [LARGE SCALE GENOMIC DNA]</scope>
    <source>
        <strain evidence="3 4">LMG 3458</strain>
    </source>
</reference>
<dbReference type="Proteomes" id="UP000494111">
    <property type="component" value="Unassembled WGS sequence"/>
</dbReference>
<dbReference type="EMBL" id="CADIJO010000008">
    <property type="protein sequence ID" value="CAB3703192.1"/>
    <property type="molecule type" value="Genomic_DNA"/>
</dbReference>
<evidence type="ECO:0000313" key="3">
    <source>
        <dbReference type="EMBL" id="CAB3703192.1"/>
    </source>
</evidence>
<keyword evidence="2 3" id="KW-0560">Oxidoreductase</keyword>
<dbReference type="Gene3D" id="3.30.1370.60">
    <property type="entry name" value="Hypothetical oxidoreductase yiak, domain 2"/>
    <property type="match status" value="1"/>
</dbReference>
<comment type="similarity">
    <text evidence="1">Belongs to the LDH2/MDH2 oxidoreductase family.</text>
</comment>
<dbReference type="GO" id="GO:0016491">
    <property type="term" value="F:oxidoreductase activity"/>
    <property type="evidence" value="ECO:0007669"/>
    <property type="project" value="UniProtKB-KW"/>
</dbReference>
<gene>
    <name evidence="3" type="primary">yjmC_1</name>
    <name evidence="3" type="ORF">LMG3458_02771</name>
</gene>
<evidence type="ECO:0000313" key="4">
    <source>
        <dbReference type="Proteomes" id="UP000494111"/>
    </source>
</evidence>
<proteinExistence type="inferred from homology"/>
<dbReference type="PANTHER" id="PTHR11091:SF0">
    <property type="entry name" value="MALATE DEHYDROGENASE"/>
    <property type="match status" value="1"/>
</dbReference>
<dbReference type="Pfam" id="PF02615">
    <property type="entry name" value="Ldh_2"/>
    <property type="match status" value="1"/>
</dbReference>
<dbReference type="InterPro" id="IPR003767">
    <property type="entry name" value="Malate/L-lactate_DH-like"/>
</dbReference>
<dbReference type="PANTHER" id="PTHR11091">
    <property type="entry name" value="OXIDOREDUCTASE-RELATED"/>
    <property type="match status" value="1"/>
</dbReference>
<dbReference type="RefSeq" id="WP_175192142.1">
    <property type="nucleotide sequence ID" value="NZ_CADIJO010000008.1"/>
</dbReference>